<dbReference type="HOGENOM" id="CLU_1568933_0_0_6"/>
<dbReference type="EMBL" id="JH109152">
    <property type="protein sequence ID" value="EGW22307.1"/>
    <property type="molecule type" value="Genomic_DNA"/>
</dbReference>
<reference evidence="1 2" key="1">
    <citation type="submission" date="2011-06" db="EMBL/GenBank/DDBJ databases">
        <title>Genomic sequence of Methylobacter tundripaludum SV96.</title>
        <authorList>
            <consortium name="US DOE Joint Genome Institute"/>
            <person name="Lucas S."/>
            <person name="Han J."/>
            <person name="Lapidus A."/>
            <person name="Cheng J.-F."/>
            <person name="Goodwin L."/>
            <person name="Pitluck S."/>
            <person name="Held B."/>
            <person name="Detter J.C."/>
            <person name="Han C."/>
            <person name="Tapia R."/>
            <person name="Land M."/>
            <person name="Hauser L."/>
            <person name="Kyrpides N."/>
            <person name="Ivanova N."/>
            <person name="Ovchinnikova G."/>
            <person name="Pagani I."/>
            <person name="Klotz M.G."/>
            <person name="Dispirito A.A."/>
            <person name="Murrell J.C."/>
            <person name="Dunfield P."/>
            <person name="Kalyuzhnaya M.G."/>
            <person name="Svenning M."/>
            <person name="Trotsenko Y.A."/>
            <person name="Stein L.Y."/>
            <person name="Woyke T."/>
        </authorList>
    </citation>
    <scope>NUCLEOTIDE SEQUENCE [LARGE SCALE GENOMIC DNA]</scope>
    <source>
        <strain evidence="2">ATCC BAA-1195 / DSM 17260 / SV96</strain>
    </source>
</reference>
<evidence type="ECO:0000313" key="2">
    <source>
        <dbReference type="Proteomes" id="UP000004664"/>
    </source>
</evidence>
<dbReference type="AlphaFoldDB" id="G3ISD7"/>
<dbReference type="RefSeq" id="WP_006890278.1">
    <property type="nucleotide sequence ID" value="NZ_JH109152.1"/>
</dbReference>
<gene>
    <name evidence="1" type="ORF">Mettu_1115</name>
</gene>
<sequence length="170" mass="19757">MNHNKLGQLREKQQYKPPIVHIHRGDVSEDHESYVLDINEYLFKGSVRPGQSLMMKKRNHSATRAGCIVMLEHDGSDYVRLDLYEDGMQYIAVGTSISMPIETENRQPRDYYHVVYILNDVEHYSPWFRSFGRASIAKNILVSKYGCKAGVFHRNEFSSPDPNQNRFVFS</sequence>
<proteinExistence type="predicted"/>
<accession>G3ISD7</accession>
<evidence type="ECO:0000313" key="1">
    <source>
        <dbReference type="EMBL" id="EGW22307.1"/>
    </source>
</evidence>
<name>G3ISD7_METTV</name>
<dbReference type="Proteomes" id="UP000004664">
    <property type="component" value="Unassembled WGS sequence"/>
</dbReference>
<organism evidence="1 2">
    <name type="scientific">Methylobacter tundripaludum (strain ATCC BAA-1195 / DSM 17260 / SV96)</name>
    <dbReference type="NCBI Taxonomy" id="697282"/>
    <lineage>
        <taxon>Bacteria</taxon>
        <taxon>Pseudomonadati</taxon>
        <taxon>Pseudomonadota</taxon>
        <taxon>Gammaproteobacteria</taxon>
        <taxon>Methylococcales</taxon>
        <taxon>Methylococcaceae</taxon>
        <taxon>Methylobacter</taxon>
    </lineage>
</organism>
<protein>
    <submittedName>
        <fullName evidence="1">Uncharacterized protein</fullName>
    </submittedName>
</protein>
<keyword evidence="2" id="KW-1185">Reference proteome</keyword>